<dbReference type="Pfam" id="PF03965">
    <property type="entry name" value="Penicillinase_R"/>
    <property type="match status" value="1"/>
</dbReference>
<dbReference type="EMBL" id="BOVJ01000113">
    <property type="protein sequence ID" value="GIQ64933.1"/>
    <property type="molecule type" value="Genomic_DNA"/>
</dbReference>
<keyword evidence="1" id="KW-0805">Transcription regulation</keyword>
<evidence type="ECO:0008006" key="6">
    <source>
        <dbReference type="Google" id="ProtNLM"/>
    </source>
</evidence>
<comment type="caution">
    <text evidence="4">The sequence shown here is derived from an EMBL/GenBank/DDBJ whole genome shotgun (WGS) entry which is preliminary data.</text>
</comment>
<keyword evidence="2" id="KW-0238">DNA-binding</keyword>
<evidence type="ECO:0000313" key="4">
    <source>
        <dbReference type="EMBL" id="GIQ64933.1"/>
    </source>
</evidence>
<sequence>MKRIYGGALKPMIVNFLKEEQLTKEDIEELKRILDERRD</sequence>
<dbReference type="SUPFAM" id="SSF46785">
    <property type="entry name" value="Winged helix' DNA-binding domain"/>
    <property type="match status" value="1"/>
</dbReference>
<keyword evidence="5" id="KW-1185">Reference proteome</keyword>
<evidence type="ECO:0000256" key="1">
    <source>
        <dbReference type="ARBA" id="ARBA00023015"/>
    </source>
</evidence>
<protein>
    <recommendedName>
        <fullName evidence="6">BlaI/MecI/CopY family transcriptional regulator</fullName>
    </recommendedName>
</protein>
<reference evidence="4 5" key="1">
    <citation type="submission" date="2021-04" db="EMBL/GenBank/DDBJ databases">
        <title>Draft genome sequence of Paenibacillus cisolokensis, LC2-13A.</title>
        <authorList>
            <person name="Uke A."/>
            <person name="Chhe C."/>
            <person name="Baramee S."/>
            <person name="Kosugi A."/>
        </authorList>
    </citation>
    <scope>NUCLEOTIDE SEQUENCE [LARGE SCALE GENOMIC DNA]</scope>
    <source>
        <strain evidence="4 5">LC2-13A</strain>
    </source>
</reference>
<dbReference type="Gene3D" id="1.10.4040.10">
    <property type="entry name" value="Penicillinase repressor domain"/>
    <property type="match status" value="1"/>
</dbReference>
<organism evidence="4 5">
    <name type="scientific">Paenibacillus cisolokensis</name>
    <dbReference type="NCBI Taxonomy" id="1658519"/>
    <lineage>
        <taxon>Bacteria</taxon>
        <taxon>Bacillati</taxon>
        <taxon>Bacillota</taxon>
        <taxon>Bacilli</taxon>
        <taxon>Bacillales</taxon>
        <taxon>Paenibacillaceae</taxon>
        <taxon>Paenibacillus</taxon>
    </lineage>
</organism>
<evidence type="ECO:0000256" key="2">
    <source>
        <dbReference type="ARBA" id="ARBA00023125"/>
    </source>
</evidence>
<accession>A0ABQ4N9P1</accession>
<dbReference type="Proteomes" id="UP000680304">
    <property type="component" value="Unassembled WGS sequence"/>
</dbReference>
<evidence type="ECO:0000256" key="3">
    <source>
        <dbReference type="ARBA" id="ARBA00023163"/>
    </source>
</evidence>
<proteinExistence type="predicted"/>
<name>A0ABQ4N9P1_9BACL</name>
<dbReference type="InterPro" id="IPR036390">
    <property type="entry name" value="WH_DNA-bd_sf"/>
</dbReference>
<dbReference type="InterPro" id="IPR005650">
    <property type="entry name" value="BlaI_family"/>
</dbReference>
<keyword evidence="3" id="KW-0804">Transcription</keyword>
<gene>
    <name evidence="4" type="ORF">PACILC2_35010</name>
</gene>
<evidence type="ECO:0000313" key="5">
    <source>
        <dbReference type="Proteomes" id="UP000680304"/>
    </source>
</evidence>